<protein>
    <submittedName>
        <fullName evidence="1">Uncharacterized protein</fullName>
    </submittedName>
</protein>
<dbReference type="AlphaFoldDB" id="A0A9K3N6F5"/>
<organism evidence="1 2">
    <name type="scientific">Helianthus annuus</name>
    <name type="common">Common sunflower</name>
    <dbReference type="NCBI Taxonomy" id="4232"/>
    <lineage>
        <taxon>Eukaryota</taxon>
        <taxon>Viridiplantae</taxon>
        <taxon>Streptophyta</taxon>
        <taxon>Embryophyta</taxon>
        <taxon>Tracheophyta</taxon>
        <taxon>Spermatophyta</taxon>
        <taxon>Magnoliopsida</taxon>
        <taxon>eudicotyledons</taxon>
        <taxon>Gunneridae</taxon>
        <taxon>Pentapetalae</taxon>
        <taxon>asterids</taxon>
        <taxon>campanulids</taxon>
        <taxon>Asterales</taxon>
        <taxon>Asteraceae</taxon>
        <taxon>Asteroideae</taxon>
        <taxon>Heliantheae alliance</taxon>
        <taxon>Heliantheae</taxon>
        <taxon>Helianthus</taxon>
    </lineage>
</organism>
<name>A0A9K3N6F5_HELAN</name>
<reference evidence="1" key="1">
    <citation type="journal article" date="2017" name="Nature">
        <title>The sunflower genome provides insights into oil metabolism, flowering and Asterid evolution.</title>
        <authorList>
            <person name="Badouin H."/>
            <person name="Gouzy J."/>
            <person name="Grassa C.J."/>
            <person name="Murat F."/>
            <person name="Staton S.E."/>
            <person name="Cottret L."/>
            <person name="Lelandais-Briere C."/>
            <person name="Owens G.L."/>
            <person name="Carrere S."/>
            <person name="Mayjonade B."/>
            <person name="Legrand L."/>
            <person name="Gill N."/>
            <person name="Kane N.C."/>
            <person name="Bowers J.E."/>
            <person name="Hubner S."/>
            <person name="Bellec A."/>
            <person name="Berard A."/>
            <person name="Berges H."/>
            <person name="Blanchet N."/>
            <person name="Boniface M.C."/>
            <person name="Brunel D."/>
            <person name="Catrice O."/>
            <person name="Chaidir N."/>
            <person name="Claudel C."/>
            <person name="Donnadieu C."/>
            <person name="Faraut T."/>
            <person name="Fievet G."/>
            <person name="Helmstetter N."/>
            <person name="King M."/>
            <person name="Knapp S.J."/>
            <person name="Lai Z."/>
            <person name="Le Paslier M.C."/>
            <person name="Lippi Y."/>
            <person name="Lorenzon L."/>
            <person name="Mandel J.R."/>
            <person name="Marage G."/>
            <person name="Marchand G."/>
            <person name="Marquand E."/>
            <person name="Bret-Mestries E."/>
            <person name="Morien E."/>
            <person name="Nambeesan S."/>
            <person name="Nguyen T."/>
            <person name="Pegot-Espagnet P."/>
            <person name="Pouilly N."/>
            <person name="Raftis F."/>
            <person name="Sallet E."/>
            <person name="Schiex T."/>
            <person name="Thomas J."/>
            <person name="Vandecasteele C."/>
            <person name="Vares D."/>
            <person name="Vear F."/>
            <person name="Vautrin S."/>
            <person name="Crespi M."/>
            <person name="Mangin B."/>
            <person name="Burke J.M."/>
            <person name="Salse J."/>
            <person name="Munos S."/>
            <person name="Vincourt P."/>
            <person name="Rieseberg L.H."/>
            <person name="Langlade N.B."/>
        </authorList>
    </citation>
    <scope>NUCLEOTIDE SEQUENCE</scope>
    <source>
        <tissue evidence="1">Leaves</tissue>
    </source>
</reference>
<reference evidence="1" key="2">
    <citation type="submission" date="2020-06" db="EMBL/GenBank/DDBJ databases">
        <title>Helianthus annuus Genome sequencing and assembly Release 2.</title>
        <authorList>
            <person name="Gouzy J."/>
            <person name="Langlade N."/>
            <person name="Munos S."/>
        </authorList>
    </citation>
    <scope>NUCLEOTIDE SEQUENCE</scope>
    <source>
        <tissue evidence="1">Leaves</tissue>
    </source>
</reference>
<accession>A0A9K3N6F5</accession>
<keyword evidence="2" id="KW-1185">Reference proteome</keyword>
<comment type="caution">
    <text evidence="1">The sequence shown here is derived from an EMBL/GenBank/DDBJ whole genome shotgun (WGS) entry which is preliminary data.</text>
</comment>
<proteinExistence type="predicted"/>
<dbReference type="Gramene" id="mRNA:HanXRQr2_Chr10g0466111">
    <property type="protein sequence ID" value="CDS:HanXRQr2_Chr10g0466111.1"/>
    <property type="gene ID" value="HanXRQr2_Chr10g0466111"/>
</dbReference>
<gene>
    <name evidence="1" type="ORF">HanXRQr2_Chr10g0466111</name>
</gene>
<dbReference type="Proteomes" id="UP000215914">
    <property type="component" value="Unassembled WGS sequence"/>
</dbReference>
<evidence type="ECO:0000313" key="1">
    <source>
        <dbReference type="EMBL" id="KAF5788629.1"/>
    </source>
</evidence>
<dbReference type="EMBL" id="MNCJ02000325">
    <property type="protein sequence ID" value="KAF5788629.1"/>
    <property type="molecule type" value="Genomic_DNA"/>
</dbReference>
<sequence>MRTGICWINTKKLRFGLLKALSNMYGKSSAFRIQQLVNTRMKGVSVATHINCFN</sequence>
<evidence type="ECO:0000313" key="2">
    <source>
        <dbReference type="Proteomes" id="UP000215914"/>
    </source>
</evidence>